<feature type="region of interest" description="Disordered" evidence="5">
    <location>
        <begin position="403"/>
        <end position="429"/>
    </location>
</feature>
<dbReference type="InterPro" id="IPR000679">
    <property type="entry name" value="Znf_GATA"/>
</dbReference>
<feature type="compositionally biased region" description="Polar residues" evidence="5">
    <location>
        <begin position="265"/>
        <end position="275"/>
    </location>
</feature>
<feature type="domain" description="GATA-type" evidence="6">
    <location>
        <begin position="317"/>
        <end position="352"/>
    </location>
</feature>
<dbReference type="PANTHER" id="PTHR47255:SF4">
    <property type="entry name" value="GATA ZINC FINGER DOMAIN-CONTAINING PROTEIN 12"/>
    <property type="match status" value="1"/>
</dbReference>
<feature type="compositionally biased region" description="Polar residues" evidence="5">
    <location>
        <begin position="109"/>
        <end position="122"/>
    </location>
</feature>
<evidence type="ECO:0000256" key="3">
    <source>
        <dbReference type="ARBA" id="ARBA00022833"/>
    </source>
</evidence>
<dbReference type="EMBL" id="LT671824">
    <property type="protein sequence ID" value="SHO78170.1"/>
    <property type="molecule type" value="Genomic_DNA"/>
</dbReference>
<dbReference type="VEuPathDB" id="FungiDB:MSYG_2512"/>
<dbReference type="Pfam" id="PF00320">
    <property type="entry name" value="GATA"/>
    <property type="match status" value="1"/>
</dbReference>
<protein>
    <submittedName>
        <fullName evidence="7">Similar to S.cerevisiae protein GAT2 (Protein containing GATA family zinc finger motifs)</fullName>
    </submittedName>
</protein>
<dbReference type="SUPFAM" id="SSF57716">
    <property type="entry name" value="Glucocorticoid receptor-like (DNA-binding domain)"/>
    <property type="match status" value="1"/>
</dbReference>
<keyword evidence="8" id="KW-1185">Reference proteome</keyword>
<dbReference type="AlphaFoldDB" id="A0A1M8A6R8"/>
<dbReference type="CDD" id="cd00202">
    <property type="entry name" value="ZnF_GATA"/>
    <property type="match status" value="1"/>
</dbReference>
<evidence type="ECO:0000259" key="6">
    <source>
        <dbReference type="PROSITE" id="PS50114"/>
    </source>
</evidence>
<dbReference type="PROSITE" id="PS50114">
    <property type="entry name" value="GATA_ZN_FINGER_2"/>
    <property type="match status" value="1"/>
</dbReference>
<evidence type="ECO:0000256" key="5">
    <source>
        <dbReference type="SAM" id="MobiDB-lite"/>
    </source>
</evidence>
<accession>A0A1M8A6R8</accession>
<dbReference type="PROSITE" id="PS00344">
    <property type="entry name" value="GATA_ZN_FINGER_1"/>
    <property type="match status" value="1"/>
</dbReference>
<dbReference type="GO" id="GO:0006355">
    <property type="term" value="P:regulation of DNA-templated transcription"/>
    <property type="evidence" value="ECO:0007669"/>
    <property type="project" value="InterPro"/>
</dbReference>
<organism evidence="7 8">
    <name type="scientific">Malassezia sympodialis (strain ATCC 42132)</name>
    <name type="common">Atopic eczema-associated yeast</name>
    <dbReference type="NCBI Taxonomy" id="1230383"/>
    <lineage>
        <taxon>Eukaryota</taxon>
        <taxon>Fungi</taxon>
        <taxon>Dikarya</taxon>
        <taxon>Basidiomycota</taxon>
        <taxon>Ustilaginomycotina</taxon>
        <taxon>Malasseziomycetes</taxon>
        <taxon>Malasseziales</taxon>
        <taxon>Malasseziaceae</taxon>
        <taxon>Malassezia</taxon>
    </lineage>
</organism>
<dbReference type="InterPro" id="IPR052138">
    <property type="entry name" value="GATA_ZnFinger_Domain"/>
</dbReference>
<proteinExistence type="predicted"/>
<feature type="region of interest" description="Disordered" evidence="5">
    <location>
        <begin position="258"/>
        <end position="317"/>
    </location>
</feature>
<dbReference type="OrthoDB" id="2162994at2759"/>
<gene>
    <name evidence="7" type="ORF">MSYG_2512</name>
</gene>
<dbReference type="GO" id="GO:0043565">
    <property type="term" value="F:sequence-specific DNA binding"/>
    <property type="evidence" value="ECO:0007669"/>
    <property type="project" value="InterPro"/>
</dbReference>
<dbReference type="PANTHER" id="PTHR47255">
    <property type="entry name" value="GATA TRANSCRIPTION FACTOR 22-RELATED"/>
    <property type="match status" value="1"/>
</dbReference>
<reference evidence="8" key="1">
    <citation type="journal article" date="2017" name="Nucleic Acids Res.">
        <title>Proteogenomics produces comprehensive and highly accurate protein-coding gene annotation in a complete genome assembly of Malassezia sympodialis.</title>
        <authorList>
            <person name="Zhu Y."/>
            <person name="Engstroem P.G."/>
            <person name="Tellgren-Roth C."/>
            <person name="Baudo C.D."/>
            <person name="Kennell J.C."/>
            <person name="Sun S."/>
            <person name="Billmyre R.B."/>
            <person name="Schroeder M.S."/>
            <person name="Andersson A."/>
            <person name="Holm T."/>
            <person name="Sigurgeirsson B."/>
            <person name="Wu G."/>
            <person name="Sankaranarayanan S.R."/>
            <person name="Siddharthan R."/>
            <person name="Sanyal K."/>
            <person name="Lundeberg J."/>
            <person name="Nystedt B."/>
            <person name="Boekhout T."/>
            <person name="Dawson T.L. Jr."/>
            <person name="Heitman J."/>
            <person name="Scheynius A."/>
            <person name="Lehtioe J."/>
        </authorList>
    </citation>
    <scope>NUCLEOTIDE SEQUENCE [LARGE SCALE GENOMIC DNA]</scope>
    <source>
        <strain evidence="8">ATCC 42132</strain>
    </source>
</reference>
<evidence type="ECO:0000313" key="8">
    <source>
        <dbReference type="Proteomes" id="UP000186303"/>
    </source>
</evidence>
<dbReference type="SMART" id="SM00401">
    <property type="entry name" value="ZnF_GATA"/>
    <property type="match status" value="1"/>
</dbReference>
<dbReference type="Proteomes" id="UP000186303">
    <property type="component" value="Chromosome 4"/>
</dbReference>
<evidence type="ECO:0000256" key="1">
    <source>
        <dbReference type="ARBA" id="ARBA00022723"/>
    </source>
</evidence>
<feature type="compositionally biased region" description="Basic and acidic residues" evidence="5">
    <location>
        <begin position="94"/>
        <end position="108"/>
    </location>
</feature>
<keyword evidence="3" id="KW-0862">Zinc</keyword>
<evidence type="ECO:0000256" key="4">
    <source>
        <dbReference type="PROSITE-ProRule" id="PRU00094"/>
    </source>
</evidence>
<evidence type="ECO:0000313" key="7">
    <source>
        <dbReference type="EMBL" id="SHO78170.1"/>
    </source>
</evidence>
<evidence type="ECO:0000256" key="2">
    <source>
        <dbReference type="ARBA" id="ARBA00022771"/>
    </source>
</evidence>
<dbReference type="GO" id="GO:0008270">
    <property type="term" value="F:zinc ion binding"/>
    <property type="evidence" value="ECO:0007669"/>
    <property type="project" value="UniProtKB-KW"/>
</dbReference>
<sequence length="429" mass="47144">MVEETDRVGTFFPTSRYVLARSGSNSQEGIENNQKPLPTSPSTLSLAELTTSPPSKRQGLRLLPFDALMNPRSCRRSSGASYCRSPEQLVPLHSPREDRTHSDGRHSDGSSVPSTLVSTSEQHPVRRRFQPYPSLSKNDRYDLGRLDFATITSCTRDTRSPRSPHPEYGMKPHSPDFSYFSPHAPIVGHQRVMPPSVLTFRDASLRPYLRRAESAPQSRPATVLRTYSDKVLSTNTSFAKSPLSSCYGAQTPFRSSLPDHDGFNDYSSGSQSKQISLLPDSDSMVWSKHPKQVTTSIKMDKSNGKTGRAGRPSNRSRNYGNVCQSCNATTTPEWRKGPTGPRSLCNACGLLYAKMCRKNENDAVLVAQSKHEDTAQARQAAIDELSKPEKQQQFLEALRAGVRAAAHSKNRAQTGSTLEAGTPVSSSAA</sequence>
<dbReference type="InterPro" id="IPR013088">
    <property type="entry name" value="Znf_NHR/GATA"/>
</dbReference>
<dbReference type="Gene3D" id="3.30.50.10">
    <property type="entry name" value="Erythroid Transcription Factor GATA-1, subunit A"/>
    <property type="match status" value="1"/>
</dbReference>
<keyword evidence="2 4" id="KW-0863">Zinc-finger</keyword>
<feature type="compositionally biased region" description="Polar residues" evidence="5">
    <location>
        <begin position="411"/>
        <end position="429"/>
    </location>
</feature>
<feature type="compositionally biased region" description="Polar residues" evidence="5">
    <location>
        <begin position="22"/>
        <end position="55"/>
    </location>
</feature>
<name>A0A1M8A6R8_MALS4</name>
<feature type="region of interest" description="Disordered" evidence="5">
    <location>
        <begin position="74"/>
        <end position="136"/>
    </location>
</feature>
<keyword evidence="1" id="KW-0479">Metal-binding</keyword>
<feature type="region of interest" description="Disordered" evidence="5">
    <location>
        <begin position="20"/>
        <end position="59"/>
    </location>
</feature>